<dbReference type="GO" id="GO:0046930">
    <property type="term" value="C:pore complex"/>
    <property type="evidence" value="ECO:0007669"/>
    <property type="project" value="UniProtKB-KW"/>
</dbReference>
<evidence type="ECO:0000256" key="12">
    <source>
        <dbReference type="ARBA" id="ARBA00023139"/>
    </source>
</evidence>
<dbReference type="KEGG" id="trs:Terro_0690"/>
<reference evidence="20 21" key="1">
    <citation type="submission" date="2012-06" db="EMBL/GenBank/DDBJ databases">
        <title>Complete genome of Terriglobus roseus DSM 18391.</title>
        <authorList>
            <consortium name="US DOE Joint Genome Institute (JGI-PGF)"/>
            <person name="Lucas S."/>
            <person name="Copeland A."/>
            <person name="Lapidus A."/>
            <person name="Glavina del Rio T."/>
            <person name="Dalin E."/>
            <person name="Tice H."/>
            <person name="Bruce D."/>
            <person name="Goodwin L."/>
            <person name="Pitluck S."/>
            <person name="Peters L."/>
            <person name="Mikhailova N."/>
            <person name="Munk A.C.C."/>
            <person name="Kyrpides N."/>
            <person name="Mavromatis K."/>
            <person name="Ivanova N."/>
            <person name="Brettin T."/>
            <person name="Detter J.C."/>
            <person name="Han C."/>
            <person name="Larimer F."/>
            <person name="Land M."/>
            <person name="Hauser L."/>
            <person name="Markowitz V."/>
            <person name="Cheng J.-F."/>
            <person name="Hugenholtz P."/>
            <person name="Woyke T."/>
            <person name="Wu D."/>
            <person name="Brambilla E."/>
            <person name="Klenk H.-P."/>
            <person name="Eisen J.A."/>
        </authorList>
    </citation>
    <scope>NUCLEOTIDE SEQUENCE [LARGE SCALE GENOMIC DNA]</scope>
    <source>
        <strain evidence="21">DSM 18391 / NRRL B-41598 / KBS 63</strain>
    </source>
</reference>
<dbReference type="Pfam" id="PF10531">
    <property type="entry name" value="SLBB"/>
    <property type="match status" value="3"/>
</dbReference>
<dbReference type="HOGENOM" id="CLU_011447_2_1_0"/>
<evidence type="ECO:0000256" key="7">
    <source>
        <dbReference type="ARBA" id="ARBA00022729"/>
    </source>
</evidence>
<accession>I3ZCQ9</accession>
<evidence type="ECO:0000256" key="13">
    <source>
        <dbReference type="ARBA" id="ARBA00023237"/>
    </source>
</evidence>
<keyword evidence="5" id="KW-0762">Sugar transport</keyword>
<dbReference type="OrthoDB" id="9815244at2"/>
<keyword evidence="10" id="KW-0626">Porin</keyword>
<keyword evidence="12" id="KW-0564">Palmitate</keyword>
<feature type="compositionally biased region" description="Low complexity" evidence="15">
    <location>
        <begin position="77"/>
        <end position="86"/>
    </location>
</feature>
<name>I3ZCQ9_TERRK</name>
<dbReference type="GO" id="GO:0006811">
    <property type="term" value="P:monoatomic ion transport"/>
    <property type="evidence" value="ECO:0007669"/>
    <property type="project" value="UniProtKB-KW"/>
</dbReference>
<keyword evidence="14" id="KW-0449">Lipoprotein</keyword>
<dbReference type="GO" id="GO:0015159">
    <property type="term" value="F:polysaccharide transmembrane transporter activity"/>
    <property type="evidence" value="ECO:0007669"/>
    <property type="project" value="InterPro"/>
</dbReference>
<keyword evidence="6 16" id="KW-0812">Transmembrane</keyword>
<evidence type="ECO:0000256" key="8">
    <source>
        <dbReference type="ARBA" id="ARBA00023047"/>
    </source>
</evidence>
<evidence type="ECO:0000259" key="18">
    <source>
        <dbReference type="Pfam" id="PF10531"/>
    </source>
</evidence>
<keyword evidence="9" id="KW-0406">Ion transport</keyword>
<feature type="compositionally biased region" description="Polar residues" evidence="15">
    <location>
        <begin position="7"/>
        <end position="18"/>
    </location>
</feature>
<keyword evidence="21" id="KW-1185">Reference proteome</keyword>
<keyword evidence="4" id="KW-1134">Transmembrane beta strand</keyword>
<dbReference type="PANTHER" id="PTHR33619:SF3">
    <property type="entry name" value="POLYSACCHARIDE EXPORT PROTEIN GFCE-RELATED"/>
    <property type="match status" value="1"/>
</dbReference>
<evidence type="ECO:0000256" key="11">
    <source>
        <dbReference type="ARBA" id="ARBA00023136"/>
    </source>
</evidence>
<dbReference type="GO" id="GO:0015288">
    <property type="term" value="F:porin activity"/>
    <property type="evidence" value="ECO:0007669"/>
    <property type="project" value="UniProtKB-KW"/>
</dbReference>
<feature type="compositionally biased region" description="Polar residues" evidence="15">
    <location>
        <begin position="468"/>
        <end position="477"/>
    </location>
</feature>
<organism evidence="20 21">
    <name type="scientific">Terriglobus roseus (strain DSM 18391 / NRRL B-41598 / KBS 63)</name>
    <dbReference type="NCBI Taxonomy" id="926566"/>
    <lineage>
        <taxon>Bacteria</taxon>
        <taxon>Pseudomonadati</taxon>
        <taxon>Acidobacteriota</taxon>
        <taxon>Terriglobia</taxon>
        <taxon>Terriglobales</taxon>
        <taxon>Acidobacteriaceae</taxon>
        <taxon>Terriglobus</taxon>
    </lineage>
</organism>
<feature type="domain" description="Soluble ligand binding" evidence="18">
    <location>
        <begin position="610"/>
        <end position="637"/>
    </location>
</feature>
<keyword evidence="13" id="KW-0998">Cell outer membrane</keyword>
<evidence type="ECO:0000313" key="20">
    <source>
        <dbReference type="EMBL" id="AFL87027.1"/>
    </source>
</evidence>
<keyword evidence="3" id="KW-0813">Transport</keyword>
<keyword evidence="8" id="KW-0625">Polysaccharide transport</keyword>
<feature type="domain" description="SLBB" evidence="19">
    <location>
        <begin position="242"/>
        <end position="319"/>
    </location>
</feature>
<evidence type="ECO:0000259" key="17">
    <source>
        <dbReference type="Pfam" id="PF02563"/>
    </source>
</evidence>
<evidence type="ECO:0000256" key="9">
    <source>
        <dbReference type="ARBA" id="ARBA00023065"/>
    </source>
</evidence>
<sequence length="847" mass="89785">MPLKDLSVTQAVSRQDATARTRNNRRISLSSRLISSALMLALSGTAVPFAAFAQAGAPAAAAASSGQAAPQIITVPTPATPATTTQSGPNWNQSTQNANNPNTRSDRSDDNGNIAGRPVNADAPTEFQSLVAQTIGSYLPIFGSDLFNNAPSTFAPLGDSQVTSDYQIGPGDEIRISTTGQLNQQGTFTVDRGGTITIPEVGTLNVAGLRFEELRPFLKQQLGRVYRNFELNVSMGQLRSIQVYITGESRRPGAYTVSSLSTLVNALFASGGVKPQGSLRRIQLRRAGNVVTEIDLYDLLLHGDKSKDAKLQPGDIIFIPATGPQVAVIGSVTESAIYELRGETTISQLLGLANGLTSTANGMSARLESIYNHSQRMLRDINLQTSGSVVLQGGDILTVSPISDEYKDAITLRGNVTYPGRYVWHAGMRISDLITSRASLLTRGYFRARNALGSPSGGYQPDQGRVAVSTSPSTANGNAAAPGALTQSTPGNRRDAPTPTTSSVANSNGSGTTVGDALTQNNGTFTAKNDIVLSAPDVDLAYAVIERLDPVALTTSLIPFNLGAMLNGDASQNLSLEAGDVVTIFSKSDIRVPQSQQTKFVRLEGEFVGAGVYSAKPGETLRQLIARAGGFTPDAYLYASEFTRQSTRRVEQQRLREYADSLETQINTQAGAQIAGSVDPNSAVQSTNASADSARQAVARIRRMQPSGRIVLKLSPTATGLDAVPDIALEDGDRFIVPREPSSVAVSGEVYNASSFLYKPHLQVRHYLRDAGGPQRTADAKRLFVVRADGSVVSRTYTNVEKAAILPGDTIVMPPKMTRGNILRDAVIIASALSSLGVSLSVLALVR</sequence>
<keyword evidence="7" id="KW-0732">Signal</keyword>
<feature type="compositionally biased region" description="Polar residues" evidence="15">
    <location>
        <begin position="498"/>
        <end position="517"/>
    </location>
</feature>
<protein>
    <submittedName>
        <fullName evidence="20">Periplasmic protein involved in polysaccharide export</fullName>
    </submittedName>
</protein>
<feature type="region of interest" description="Disordered" evidence="15">
    <location>
        <begin position="77"/>
        <end position="120"/>
    </location>
</feature>
<feature type="domain" description="Soluble ligand binding" evidence="18">
    <location>
        <begin position="744"/>
        <end position="793"/>
    </location>
</feature>
<evidence type="ECO:0000259" key="19">
    <source>
        <dbReference type="Pfam" id="PF22461"/>
    </source>
</evidence>
<evidence type="ECO:0000256" key="6">
    <source>
        <dbReference type="ARBA" id="ARBA00022692"/>
    </source>
</evidence>
<evidence type="ECO:0000256" key="5">
    <source>
        <dbReference type="ARBA" id="ARBA00022597"/>
    </source>
</evidence>
<evidence type="ECO:0000256" key="3">
    <source>
        <dbReference type="ARBA" id="ARBA00022448"/>
    </source>
</evidence>
<comment type="subcellular location">
    <subcellularLocation>
        <location evidence="1">Cell outer membrane</location>
        <topology evidence="1">Multi-pass membrane protein</topology>
    </subcellularLocation>
</comment>
<proteinExistence type="inferred from homology"/>
<feature type="region of interest" description="Disordered" evidence="15">
    <location>
        <begin position="454"/>
        <end position="517"/>
    </location>
</feature>
<dbReference type="Proteomes" id="UP000006056">
    <property type="component" value="Chromosome"/>
</dbReference>
<feature type="transmembrane region" description="Helical" evidence="16">
    <location>
        <begin position="826"/>
        <end position="846"/>
    </location>
</feature>
<dbReference type="InterPro" id="IPR019554">
    <property type="entry name" value="Soluble_ligand-bd"/>
</dbReference>
<keyword evidence="11 16" id="KW-0472">Membrane</keyword>
<evidence type="ECO:0000256" key="10">
    <source>
        <dbReference type="ARBA" id="ARBA00023114"/>
    </source>
</evidence>
<dbReference type="InterPro" id="IPR003715">
    <property type="entry name" value="Poly_export_N"/>
</dbReference>
<comment type="similarity">
    <text evidence="2">Belongs to the BexD/CtrA/VexA family.</text>
</comment>
<evidence type="ECO:0000256" key="1">
    <source>
        <dbReference type="ARBA" id="ARBA00004571"/>
    </source>
</evidence>
<feature type="compositionally biased region" description="Polar residues" evidence="15">
    <location>
        <begin position="87"/>
        <end position="103"/>
    </location>
</feature>
<gene>
    <name evidence="20" type="ordered locus">Terro_0690</name>
</gene>
<keyword evidence="16" id="KW-1133">Transmembrane helix</keyword>
<dbReference type="Gene3D" id="3.30.1950.10">
    <property type="entry name" value="wza like domain"/>
    <property type="match status" value="1"/>
</dbReference>
<evidence type="ECO:0000256" key="4">
    <source>
        <dbReference type="ARBA" id="ARBA00022452"/>
    </source>
</evidence>
<dbReference type="Gene3D" id="3.10.560.10">
    <property type="entry name" value="Outer membrane lipoprotein wza domain like"/>
    <property type="match status" value="4"/>
</dbReference>
<dbReference type="Pfam" id="PF02563">
    <property type="entry name" value="Poly_export"/>
    <property type="match status" value="1"/>
</dbReference>
<dbReference type="PANTHER" id="PTHR33619">
    <property type="entry name" value="POLYSACCHARIDE EXPORT PROTEIN GFCE-RELATED"/>
    <property type="match status" value="1"/>
</dbReference>
<feature type="domain" description="Polysaccharide export protein N-terminal" evidence="17">
    <location>
        <begin position="161"/>
        <end position="235"/>
    </location>
</feature>
<dbReference type="eggNOG" id="COG1596">
    <property type="taxonomic scope" value="Bacteria"/>
</dbReference>
<feature type="region of interest" description="Disordered" evidence="15">
    <location>
        <begin position="1"/>
        <end position="21"/>
    </location>
</feature>
<evidence type="ECO:0000256" key="15">
    <source>
        <dbReference type="SAM" id="MobiDB-lite"/>
    </source>
</evidence>
<evidence type="ECO:0000313" key="21">
    <source>
        <dbReference type="Proteomes" id="UP000006056"/>
    </source>
</evidence>
<dbReference type="GO" id="GO:0009279">
    <property type="term" value="C:cell outer membrane"/>
    <property type="evidence" value="ECO:0007669"/>
    <property type="project" value="UniProtKB-SubCell"/>
</dbReference>
<dbReference type="InterPro" id="IPR054765">
    <property type="entry name" value="SLBB_dom"/>
</dbReference>
<evidence type="ECO:0000256" key="14">
    <source>
        <dbReference type="ARBA" id="ARBA00023288"/>
    </source>
</evidence>
<dbReference type="AlphaFoldDB" id="I3ZCQ9"/>
<evidence type="ECO:0000256" key="2">
    <source>
        <dbReference type="ARBA" id="ARBA00009450"/>
    </source>
</evidence>
<evidence type="ECO:0000256" key="16">
    <source>
        <dbReference type="SAM" id="Phobius"/>
    </source>
</evidence>
<dbReference type="EMBL" id="CP003379">
    <property type="protein sequence ID" value="AFL87027.1"/>
    <property type="molecule type" value="Genomic_DNA"/>
</dbReference>
<dbReference type="InterPro" id="IPR049712">
    <property type="entry name" value="Poly_export"/>
</dbReference>
<feature type="domain" description="Soluble ligand binding" evidence="18">
    <location>
        <begin position="326"/>
        <end position="364"/>
    </location>
</feature>
<dbReference type="Pfam" id="PF22461">
    <property type="entry name" value="SLBB_2"/>
    <property type="match status" value="1"/>
</dbReference>
<dbReference type="STRING" id="926566.Terro_0690"/>